<feature type="domain" description="Rhodanese" evidence="1">
    <location>
        <begin position="391"/>
        <end position="477"/>
    </location>
</feature>
<feature type="domain" description="Rhodanese" evidence="1">
    <location>
        <begin position="21"/>
        <end position="111"/>
    </location>
</feature>
<evidence type="ECO:0000313" key="3">
    <source>
        <dbReference type="Proteomes" id="UP000664761"/>
    </source>
</evidence>
<dbReference type="InterPro" id="IPR050229">
    <property type="entry name" value="GlpE_sulfurtransferase"/>
</dbReference>
<dbReference type="InterPro" id="IPR036873">
    <property type="entry name" value="Rhodanese-like_dom_sf"/>
</dbReference>
<organism evidence="2 3">
    <name type="scientific">Sneathiella sedimenti</name>
    <dbReference type="NCBI Taxonomy" id="2816034"/>
    <lineage>
        <taxon>Bacteria</taxon>
        <taxon>Pseudomonadati</taxon>
        <taxon>Pseudomonadota</taxon>
        <taxon>Alphaproteobacteria</taxon>
        <taxon>Sneathiellales</taxon>
        <taxon>Sneathiellaceae</taxon>
        <taxon>Sneathiella</taxon>
    </lineage>
</organism>
<dbReference type="PANTHER" id="PTHR43031">
    <property type="entry name" value="FAD-DEPENDENT OXIDOREDUCTASE"/>
    <property type="match status" value="1"/>
</dbReference>
<gene>
    <name evidence="2" type="ORF">J0X12_13965</name>
</gene>
<name>A0ABS3F892_9PROT</name>
<dbReference type="Proteomes" id="UP000664761">
    <property type="component" value="Unassembled WGS sequence"/>
</dbReference>
<dbReference type="EMBL" id="JAFLNC010000004">
    <property type="protein sequence ID" value="MBO0334729.1"/>
    <property type="molecule type" value="Genomic_DNA"/>
</dbReference>
<feature type="domain" description="Rhodanese" evidence="1">
    <location>
        <begin position="144"/>
        <end position="235"/>
    </location>
</feature>
<dbReference type="InterPro" id="IPR001763">
    <property type="entry name" value="Rhodanese-like_dom"/>
</dbReference>
<evidence type="ECO:0000313" key="2">
    <source>
        <dbReference type="EMBL" id="MBO0334729.1"/>
    </source>
</evidence>
<keyword evidence="3" id="KW-1185">Reference proteome</keyword>
<dbReference type="PANTHER" id="PTHR43031:SF1">
    <property type="entry name" value="PYRIDINE NUCLEOTIDE-DISULPHIDE OXIDOREDUCTASE"/>
    <property type="match status" value="1"/>
</dbReference>
<dbReference type="RefSeq" id="WP_207046831.1">
    <property type="nucleotide sequence ID" value="NZ_JAFLNC010000004.1"/>
</dbReference>
<reference evidence="2 3" key="1">
    <citation type="submission" date="2021-03" db="EMBL/GenBank/DDBJ databases">
        <title>Sneathiella sp. CAU 1612 isolated from Kang Won-do.</title>
        <authorList>
            <person name="Kim W."/>
        </authorList>
    </citation>
    <scope>NUCLEOTIDE SEQUENCE [LARGE SCALE GENOMIC DNA]</scope>
    <source>
        <strain evidence="2 3">CAU 1612</strain>
    </source>
</reference>
<evidence type="ECO:0000259" key="1">
    <source>
        <dbReference type="PROSITE" id="PS50206"/>
    </source>
</evidence>
<dbReference type="Gene3D" id="3.40.250.10">
    <property type="entry name" value="Rhodanese-like domain"/>
    <property type="match status" value="4"/>
</dbReference>
<feature type="domain" description="Rhodanese" evidence="1">
    <location>
        <begin position="281"/>
        <end position="369"/>
    </location>
</feature>
<sequence>MSTCVTTKLITADELKVRLTAREEIALLDVREAGEFGEGHMLFASNCPYSRLELDITKLVPNRHAFCVLCDGNDGVADRAAVRLNAIGYENINILDQGMTGWKEAGFSVFKGINVPSKILGELIEKAERTPRITPDTLSSWQEEGRSVMVIDGRPFSEHAKFTLPGSRCIPNGEFLYRKDSLLNDPELTIVIHCAGRTRGLVGVQSLIDASIDNPVFALENGTQGWALSGRELARGQVSEPLPEVNADIIKQGARTAERLAASHDIPFIGADTARQWFHDKSKTTYLLDVRTSEEFEARHFPGSVHAPAVQIVQATDEWIGVRNSRVVLIDDNGLRATSAASRLKRLGYSVAVMRTEFEALGAWDTPEKSLPEFCEFPNMKEISAAQLKANKDQFSIIDVRPSSQYREKCIPGSSWSIRPKLDQLDFERGTNIVLISDNPSIANLAVLDLQEATSADMYFLAGGIESWEEIGGELELDSNRPSVVESIDYLYFVHDRHYGNMESARQYIAWEIGLIDQLDNDERQLFQISLEEEVTHG</sequence>
<dbReference type="Pfam" id="PF00581">
    <property type="entry name" value="Rhodanese"/>
    <property type="match status" value="4"/>
</dbReference>
<comment type="caution">
    <text evidence="2">The sequence shown here is derived from an EMBL/GenBank/DDBJ whole genome shotgun (WGS) entry which is preliminary data.</text>
</comment>
<dbReference type="PROSITE" id="PS50206">
    <property type="entry name" value="RHODANESE_3"/>
    <property type="match status" value="4"/>
</dbReference>
<dbReference type="SMART" id="SM00450">
    <property type="entry name" value="RHOD"/>
    <property type="match status" value="4"/>
</dbReference>
<proteinExistence type="predicted"/>
<dbReference type="SUPFAM" id="SSF52821">
    <property type="entry name" value="Rhodanese/Cell cycle control phosphatase"/>
    <property type="match status" value="4"/>
</dbReference>
<protein>
    <recommendedName>
        <fullName evidence="1">Rhodanese domain-containing protein</fullName>
    </recommendedName>
</protein>
<accession>A0ABS3F892</accession>